<reference evidence="6" key="2">
    <citation type="submission" date="2021-09" db="EMBL/GenBank/DDBJ databases">
        <authorList>
            <person name="Gilroy R."/>
        </authorList>
    </citation>
    <scope>NUCLEOTIDE SEQUENCE</scope>
    <source>
        <strain evidence="6">ChiGjej3B3-7470</strain>
    </source>
</reference>
<dbReference type="PANTHER" id="PTHR33514:SF15">
    <property type="entry name" value="COBALT TRANSPORT PROTEIN"/>
    <property type="match status" value="1"/>
</dbReference>
<sequence>MQKYFLPRQLHPFAWWGWALALAAAASTTTNPLFLAGIIGVASLVAFARRGGGPWGNAFKLYLMLGAFIVVLRVVFRIIFGGGDGPTILFELPRIPLPEVARGIRLLGPVSLESVLYGLYDGLRLAAMIICIGAANSLANPKKLLANLPGALYELGTVMVVTVSALPQLGDSLQRVMRARKLRTTAVAKTRRQKLRAVETIIIPVLSDALERSMSLAASMDVRGYGRAGQASKADRWATATLALLSFGLLAVWAFRFLAGSPDRSFLGIPLLSTALLLAGLGAAGLALRISGRTAQRTQYRPIKWQAPETVTVAAGLIAVGIVLWLANIGDPTALFPAITPFEWPELTVPLLVVLLAAALPAFLTPPPHLASTP</sequence>
<dbReference type="PANTHER" id="PTHR33514">
    <property type="entry name" value="PROTEIN ABCI12, CHLOROPLASTIC"/>
    <property type="match status" value="1"/>
</dbReference>
<feature type="transmembrane region" description="Helical" evidence="5">
    <location>
        <begin position="115"/>
        <end position="135"/>
    </location>
</feature>
<evidence type="ECO:0000256" key="5">
    <source>
        <dbReference type="SAM" id="Phobius"/>
    </source>
</evidence>
<protein>
    <submittedName>
        <fullName evidence="6">Energy-coupling factor transporter transmembrane protein EcfT</fullName>
    </submittedName>
</protein>
<evidence type="ECO:0000256" key="2">
    <source>
        <dbReference type="ARBA" id="ARBA00022692"/>
    </source>
</evidence>
<dbReference type="EMBL" id="DYZF01000283">
    <property type="protein sequence ID" value="HJE52509.1"/>
    <property type="molecule type" value="Genomic_DNA"/>
</dbReference>
<evidence type="ECO:0000313" key="7">
    <source>
        <dbReference type="Proteomes" id="UP000712713"/>
    </source>
</evidence>
<gene>
    <name evidence="6" type="ORF">K8V15_11140</name>
</gene>
<reference evidence="6" key="1">
    <citation type="journal article" date="2021" name="PeerJ">
        <title>Extensive microbial diversity within the chicken gut microbiome revealed by metagenomics and culture.</title>
        <authorList>
            <person name="Gilroy R."/>
            <person name="Ravi A."/>
            <person name="Getino M."/>
            <person name="Pursley I."/>
            <person name="Horton D.L."/>
            <person name="Alikhan N.F."/>
            <person name="Baker D."/>
            <person name="Gharbi K."/>
            <person name="Hall N."/>
            <person name="Watson M."/>
            <person name="Adriaenssens E.M."/>
            <person name="Foster-Nyarko E."/>
            <person name="Jarju S."/>
            <person name="Secka A."/>
            <person name="Antonio M."/>
            <person name="Oren A."/>
            <person name="Chaudhuri R.R."/>
            <person name="La Ragione R."/>
            <person name="Hildebrand F."/>
            <person name="Pallen M.J."/>
        </authorList>
    </citation>
    <scope>NUCLEOTIDE SEQUENCE</scope>
    <source>
        <strain evidence="6">ChiGjej3B3-7470</strain>
    </source>
</reference>
<feature type="transmembrane region" description="Helical" evidence="5">
    <location>
        <begin position="237"/>
        <end position="259"/>
    </location>
</feature>
<dbReference type="Proteomes" id="UP000712713">
    <property type="component" value="Unassembled WGS sequence"/>
</dbReference>
<feature type="transmembrane region" description="Helical" evidence="5">
    <location>
        <begin position="265"/>
        <end position="288"/>
    </location>
</feature>
<dbReference type="Pfam" id="PF02361">
    <property type="entry name" value="CbiQ"/>
    <property type="match status" value="1"/>
</dbReference>
<evidence type="ECO:0000256" key="1">
    <source>
        <dbReference type="ARBA" id="ARBA00004141"/>
    </source>
</evidence>
<comment type="subcellular location">
    <subcellularLocation>
        <location evidence="1">Membrane</location>
        <topology evidence="1">Multi-pass membrane protein</topology>
    </subcellularLocation>
</comment>
<proteinExistence type="predicted"/>
<dbReference type="GO" id="GO:0005886">
    <property type="term" value="C:plasma membrane"/>
    <property type="evidence" value="ECO:0007669"/>
    <property type="project" value="UniProtKB-ARBA"/>
</dbReference>
<feature type="transmembrane region" description="Helical" evidence="5">
    <location>
        <begin position="309"/>
        <end position="327"/>
    </location>
</feature>
<comment type="caution">
    <text evidence="6">The sequence shown here is derived from an EMBL/GenBank/DDBJ whole genome shotgun (WGS) entry which is preliminary data.</text>
</comment>
<dbReference type="InterPro" id="IPR003339">
    <property type="entry name" value="ABC/ECF_trnsptr_transmembrane"/>
</dbReference>
<evidence type="ECO:0000313" key="6">
    <source>
        <dbReference type="EMBL" id="HJE52509.1"/>
    </source>
</evidence>
<dbReference type="AlphaFoldDB" id="A0A921ERJ2"/>
<evidence type="ECO:0000256" key="3">
    <source>
        <dbReference type="ARBA" id="ARBA00022989"/>
    </source>
</evidence>
<name>A0A921ERJ2_9ACTN</name>
<feature type="transmembrane region" description="Helical" evidence="5">
    <location>
        <begin position="61"/>
        <end position="80"/>
    </location>
</feature>
<feature type="transmembrane region" description="Helical" evidence="5">
    <location>
        <begin position="33"/>
        <end position="49"/>
    </location>
</feature>
<organism evidence="6 7">
    <name type="scientific">Tessaracoccus flavescens</name>
    <dbReference type="NCBI Taxonomy" id="399497"/>
    <lineage>
        <taxon>Bacteria</taxon>
        <taxon>Bacillati</taxon>
        <taxon>Actinomycetota</taxon>
        <taxon>Actinomycetes</taxon>
        <taxon>Propionibacteriales</taxon>
        <taxon>Propionibacteriaceae</taxon>
        <taxon>Tessaracoccus</taxon>
    </lineage>
</organism>
<accession>A0A921ERJ2</accession>
<keyword evidence="2 5" id="KW-0812">Transmembrane</keyword>
<keyword evidence="4 5" id="KW-0472">Membrane</keyword>
<feature type="transmembrane region" description="Helical" evidence="5">
    <location>
        <begin position="347"/>
        <end position="364"/>
    </location>
</feature>
<keyword evidence="3 5" id="KW-1133">Transmembrane helix</keyword>
<dbReference type="CDD" id="cd16914">
    <property type="entry name" value="EcfT"/>
    <property type="match status" value="1"/>
</dbReference>
<evidence type="ECO:0000256" key="4">
    <source>
        <dbReference type="ARBA" id="ARBA00023136"/>
    </source>
</evidence>